<evidence type="ECO:0000313" key="2">
    <source>
        <dbReference type="EMBL" id="RPD53767.1"/>
    </source>
</evidence>
<dbReference type="OrthoDB" id="10379829at2759"/>
<name>A0A5C2RTD6_9APHY</name>
<dbReference type="AlphaFoldDB" id="A0A5C2RTD6"/>
<reference evidence="2" key="1">
    <citation type="journal article" date="2018" name="Genome Biol. Evol.">
        <title>Genomics and development of Lentinus tigrinus, a white-rot wood-decaying mushroom with dimorphic fruiting bodies.</title>
        <authorList>
            <person name="Wu B."/>
            <person name="Xu Z."/>
            <person name="Knudson A."/>
            <person name="Carlson A."/>
            <person name="Chen N."/>
            <person name="Kovaka S."/>
            <person name="LaButti K."/>
            <person name="Lipzen A."/>
            <person name="Pennachio C."/>
            <person name="Riley R."/>
            <person name="Schakwitz W."/>
            <person name="Umezawa K."/>
            <person name="Ohm R.A."/>
            <person name="Grigoriev I.V."/>
            <person name="Nagy L.G."/>
            <person name="Gibbons J."/>
            <person name="Hibbett D."/>
        </authorList>
    </citation>
    <scope>NUCLEOTIDE SEQUENCE [LARGE SCALE GENOMIC DNA]</scope>
    <source>
        <strain evidence="2">ALCF2SS1-6</strain>
    </source>
</reference>
<evidence type="ECO:0000313" key="3">
    <source>
        <dbReference type="Proteomes" id="UP000313359"/>
    </source>
</evidence>
<evidence type="ECO:0000256" key="1">
    <source>
        <dbReference type="SAM" id="MobiDB-lite"/>
    </source>
</evidence>
<proteinExistence type="predicted"/>
<keyword evidence="3" id="KW-1185">Reference proteome</keyword>
<dbReference type="EMBL" id="ML122316">
    <property type="protein sequence ID" value="RPD53767.1"/>
    <property type="molecule type" value="Genomic_DNA"/>
</dbReference>
<feature type="compositionally biased region" description="Basic and acidic residues" evidence="1">
    <location>
        <begin position="182"/>
        <end position="192"/>
    </location>
</feature>
<protein>
    <submittedName>
        <fullName evidence="2">Uncharacterized protein</fullName>
    </submittedName>
</protein>
<organism evidence="2 3">
    <name type="scientific">Lentinus tigrinus ALCF2SS1-6</name>
    <dbReference type="NCBI Taxonomy" id="1328759"/>
    <lineage>
        <taxon>Eukaryota</taxon>
        <taxon>Fungi</taxon>
        <taxon>Dikarya</taxon>
        <taxon>Basidiomycota</taxon>
        <taxon>Agaricomycotina</taxon>
        <taxon>Agaricomycetes</taxon>
        <taxon>Polyporales</taxon>
        <taxon>Polyporaceae</taxon>
        <taxon>Lentinus</taxon>
    </lineage>
</organism>
<dbReference type="Proteomes" id="UP000313359">
    <property type="component" value="Unassembled WGS sequence"/>
</dbReference>
<feature type="region of interest" description="Disordered" evidence="1">
    <location>
        <begin position="179"/>
        <end position="202"/>
    </location>
</feature>
<sequence>MSLEDTDVVGVGSVERALVGCLACKFKLWYASSKGLRDWQRQLRVEHSGKKQVSGLFYATNMDRPRLVKFPVYTDPDNPRDATGWVADVELNHWFPHGTKFVRVDNLPGSGRLLKNRYTVVVSRLPERAPRNNCVLERFGRLVWGNVLGSRKFSDADARKEVDAGGREELGSRIQGIVDGSRSAERGARSDEQGAWSAERGARSGQHGAFYEEVRIEAHSGCIVNVSQDESRRSIFLGFCKMSQPGGDGN</sequence>
<gene>
    <name evidence="2" type="ORF">L227DRAFT_567767</name>
</gene>
<accession>A0A5C2RTD6</accession>